<sequence>MSDPFESHSDAPFAPSRAPYPIVPHDTQALALVPRGIYVGTGGDIVLRGVDGQTDVTYRNLPDASYVAVRALFVRATGTTAADLIAEA</sequence>
<evidence type="ECO:0000256" key="1">
    <source>
        <dbReference type="SAM" id="MobiDB-lite"/>
    </source>
</evidence>
<dbReference type="Proteomes" id="UP001157910">
    <property type="component" value="Unassembled WGS sequence"/>
</dbReference>
<reference evidence="2 3" key="1">
    <citation type="submission" date="2017-05" db="EMBL/GenBank/DDBJ databases">
        <authorList>
            <person name="Varghese N."/>
            <person name="Submissions S."/>
        </authorList>
    </citation>
    <scope>NUCLEOTIDE SEQUENCE [LARGE SCALE GENOMIC DNA]</scope>
    <source>
        <strain evidence="2 3">SM16</strain>
    </source>
</reference>
<feature type="region of interest" description="Disordered" evidence="1">
    <location>
        <begin position="1"/>
        <end position="20"/>
    </location>
</feature>
<keyword evidence="3" id="KW-1185">Reference proteome</keyword>
<proteinExistence type="predicted"/>
<protein>
    <submittedName>
        <fullName evidence="2">Uncharacterized protein</fullName>
    </submittedName>
</protein>
<accession>A0ABY1QHS5</accession>
<name>A0ABY1QHS5_9SPHN</name>
<evidence type="ECO:0000313" key="3">
    <source>
        <dbReference type="Proteomes" id="UP001157910"/>
    </source>
</evidence>
<organism evidence="2 3">
    <name type="scientific">Novosphingobium panipatense</name>
    <dbReference type="NCBI Taxonomy" id="428991"/>
    <lineage>
        <taxon>Bacteria</taxon>
        <taxon>Pseudomonadati</taxon>
        <taxon>Pseudomonadota</taxon>
        <taxon>Alphaproteobacteria</taxon>
        <taxon>Sphingomonadales</taxon>
        <taxon>Sphingomonadaceae</taxon>
        <taxon>Novosphingobium</taxon>
    </lineage>
</organism>
<dbReference type="EMBL" id="FXUI01000005">
    <property type="protein sequence ID" value="SMP69961.1"/>
    <property type="molecule type" value="Genomic_DNA"/>
</dbReference>
<evidence type="ECO:0000313" key="2">
    <source>
        <dbReference type="EMBL" id="SMP69961.1"/>
    </source>
</evidence>
<gene>
    <name evidence="2" type="ORF">SAMN06296065_105211</name>
</gene>
<comment type="caution">
    <text evidence="2">The sequence shown here is derived from an EMBL/GenBank/DDBJ whole genome shotgun (WGS) entry which is preliminary data.</text>
</comment>
<dbReference type="RefSeq" id="WP_103728095.1">
    <property type="nucleotide sequence ID" value="NZ_FXUI01000005.1"/>
</dbReference>